<evidence type="ECO:0000256" key="2">
    <source>
        <dbReference type="ARBA" id="ARBA00023125"/>
    </source>
</evidence>
<proteinExistence type="predicted"/>
<organism evidence="5 6">
    <name type="scientific">Bradyrhizobium elkanii</name>
    <dbReference type="NCBI Taxonomy" id="29448"/>
    <lineage>
        <taxon>Bacteria</taxon>
        <taxon>Pseudomonadati</taxon>
        <taxon>Pseudomonadota</taxon>
        <taxon>Alphaproteobacteria</taxon>
        <taxon>Hyphomicrobiales</taxon>
        <taxon>Nitrobacteraceae</taxon>
        <taxon>Bradyrhizobium</taxon>
    </lineage>
</organism>
<dbReference type="InterPro" id="IPR036388">
    <property type="entry name" value="WH-like_DNA-bd_sf"/>
</dbReference>
<evidence type="ECO:0000313" key="5">
    <source>
        <dbReference type="EMBL" id="MEY9314052.1"/>
    </source>
</evidence>
<evidence type="ECO:0000259" key="4">
    <source>
        <dbReference type="PROSITE" id="PS51118"/>
    </source>
</evidence>
<protein>
    <submittedName>
        <fullName evidence="5">DNA-binding HxlR family transcriptional regulator</fullName>
    </submittedName>
</protein>
<dbReference type="Pfam" id="PF01638">
    <property type="entry name" value="HxlR"/>
    <property type="match status" value="1"/>
</dbReference>
<accession>A0ABV4ESC8</accession>
<evidence type="ECO:0000313" key="6">
    <source>
        <dbReference type="Proteomes" id="UP001565471"/>
    </source>
</evidence>
<reference evidence="5 6" key="1">
    <citation type="submission" date="2024-07" db="EMBL/GenBank/DDBJ databases">
        <title>Genomic Encyclopedia of Type Strains, Phase V (KMG-V): Genome sequencing to study the core and pangenomes of soil and plant-associated prokaryotes.</title>
        <authorList>
            <person name="Whitman W."/>
        </authorList>
    </citation>
    <scope>NUCLEOTIDE SEQUENCE [LARGE SCALE GENOMIC DNA]</scope>
    <source>
        <strain evidence="5 6">USDA 415</strain>
    </source>
</reference>
<keyword evidence="1" id="KW-0805">Transcription regulation</keyword>
<dbReference type="GeneID" id="92957580"/>
<keyword evidence="3" id="KW-0804">Transcription</keyword>
<gene>
    <name evidence="5" type="ORF">ABIF29_000851</name>
</gene>
<keyword evidence="2 5" id="KW-0238">DNA-binding</keyword>
<feature type="domain" description="HTH hxlR-type" evidence="4">
    <location>
        <begin position="19"/>
        <end position="110"/>
    </location>
</feature>
<dbReference type="InterPro" id="IPR002577">
    <property type="entry name" value="HTH_HxlR"/>
</dbReference>
<dbReference type="PROSITE" id="PS51118">
    <property type="entry name" value="HTH_HXLR"/>
    <property type="match status" value="1"/>
</dbReference>
<dbReference type="Gene3D" id="1.10.10.10">
    <property type="entry name" value="Winged helix-like DNA-binding domain superfamily/Winged helix DNA-binding domain"/>
    <property type="match status" value="1"/>
</dbReference>
<evidence type="ECO:0000256" key="1">
    <source>
        <dbReference type="ARBA" id="ARBA00023015"/>
    </source>
</evidence>
<dbReference type="InterPro" id="IPR036390">
    <property type="entry name" value="WH_DNA-bd_sf"/>
</dbReference>
<dbReference type="GO" id="GO:0003677">
    <property type="term" value="F:DNA binding"/>
    <property type="evidence" value="ECO:0007669"/>
    <property type="project" value="UniProtKB-KW"/>
</dbReference>
<evidence type="ECO:0000256" key="3">
    <source>
        <dbReference type="ARBA" id="ARBA00023163"/>
    </source>
</evidence>
<dbReference type="EMBL" id="JBGBZA010000002">
    <property type="protein sequence ID" value="MEY9314052.1"/>
    <property type="molecule type" value="Genomic_DNA"/>
</dbReference>
<name>A0ABV4ESC8_BRAEL</name>
<dbReference type="RefSeq" id="WP_016841096.1">
    <property type="nucleotide sequence ID" value="NZ_BJNL01000007.1"/>
</dbReference>
<dbReference type="PANTHER" id="PTHR33204">
    <property type="entry name" value="TRANSCRIPTIONAL REGULATOR, MARR FAMILY"/>
    <property type="match status" value="1"/>
</dbReference>
<dbReference type="Proteomes" id="UP001565471">
    <property type="component" value="Unassembled WGS sequence"/>
</dbReference>
<comment type="caution">
    <text evidence="5">The sequence shown here is derived from an EMBL/GenBank/DDBJ whole genome shotgun (WGS) entry which is preliminary data.</text>
</comment>
<sequence>MPKQGPVTRPAVRGSRTGRPIMALLDLLGRRWTLRIIWELREGALTSRALRTACDEASPTILQTRLTELREAGFVELSEDGYGLTALGRELFQTFTPLHRFAERWSKRGGSKTSATVSV</sequence>
<dbReference type="SUPFAM" id="SSF46785">
    <property type="entry name" value="Winged helix' DNA-binding domain"/>
    <property type="match status" value="1"/>
</dbReference>
<dbReference type="PANTHER" id="PTHR33204:SF37">
    <property type="entry name" value="HTH-TYPE TRANSCRIPTIONAL REGULATOR YODB"/>
    <property type="match status" value="1"/>
</dbReference>
<keyword evidence="6" id="KW-1185">Reference proteome</keyword>